<dbReference type="EMBL" id="BMAC01000792">
    <property type="protein sequence ID" value="GFQ02986.1"/>
    <property type="molecule type" value="Genomic_DNA"/>
</dbReference>
<comment type="caution">
    <text evidence="1">The sequence shown here is derived from an EMBL/GenBank/DDBJ whole genome shotgun (WGS) entry which is preliminary data.</text>
</comment>
<keyword evidence="2" id="KW-1185">Reference proteome</keyword>
<dbReference type="AlphaFoldDB" id="A0A830D779"/>
<name>A0A830D779_9LAMI</name>
<organism evidence="1 2">
    <name type="scientific">Phtheirospermum japonicum</name>
    <dbReference type="NCBI Taxonomy" id="374723"/>
    <lineage>
        <taxon>Eukaryota</taxon>
        <taxon>Viridiplantae</taxon>
        <taxon>Streptophyta</taxon>
        <taxon>Embryophyta</taxon>
        <taxon>Tracheophyta</taxon>
        <taxon>Spermatophyta</taxon>
        <taxon>Magnoliopsida</taxon>
        <taxon>eudicotyledons</taxon>
        <taxon>Gunneridae</taxon>
        <taxon>Pentapetalae</taxon>
        <taxon>asterids</taxon>
        <taxon>lamiids</taxon>
        <taxon>Lamiales</taxon>
        <taxon>Orobanchaceae</taxon>
        <taxon>Orobanchaceae incertae sedis</taxon>
        <taxon>Phtheirospermum</taxon>
    </lineage>
</organism>
<sequence>MYPKMYEIQCTGNVTSIDIPRPLSDLVKEHNLLKEKEKRLMALCKERGVELKRTKAELLASREGEKEARVEISNQVDATLVRRRAGGRTEFLNSKDGLRLIRTTREATKHAFLESMDLYKLLMSEALLGAPEFPEHVLKLFHAPVPSPSSHPDQSVMLVLPASIPSPFFAGLGELLGGTSPSDLPEEDAVEQLARDLDTQE</sequence>
<protein>
    <submittedName>
        <fullName evidence="1">Uncharacterized protein</fullName>
    </submittedName>
</protein>
<accession>A0A830D779</accession>
<reference evidence="1" key="1">
    <citation type="submission" date="2020-07" db="EMBL/GenBank/DDBJ databases">
        <title>Ethylene signaling mediates host invasion by parasitic plants.</title>
        <authorList>
            <person name="Yoshida S."/>
        </authorList>
    </citation>
    <scope>NUCLEOTIDE SEQUENCE</scope>
    <source>
        <strain evidence="1">Okayama</strain>
    </source>
</reference>
<dbReference type="Proteomes" id="UP000653305">
    <property type="component" value="Unassembled WGS sequence"/>
</dbReference>
<evidence type="ECO:0000313" key="2">
    <source>
        <dbReference type="Proteomes" id="UP000653305"/>
    </source>
</evidence>
<evidence type="ECO:0000313" key="1">
    <source>
        <dbReference type="EMBL" id="GFQ02986.1"/>
    </source>
</evidence>
<proteinExistence type="predicted"/>
<gene>
    <name evidence="1" type="ORF">PHJA_002442400</name>
</gene>